<sequence length="71" mass="7706">MNMAVFHSALPHCAPVDVDASDVPVLTVYSDVRVLHTCSPSPPPNPPPVKLLPVRSFIGKSCPKIFSLWLL</sequence>
<organism evidence="1">
    <name type="scientific">Anguilla anguilla</name>
    <name type="common">European freshwater eel</name>
    <name type="synonym">Muraena anguilla</name>
    <dbReference type="NCBI Taxonomy" id="7936"/>
    <lineage>
        <taxon>Eukaryota</taxon>
        <taxon>Metazoa</taxon>
        <taxon>Chordata</taxon>
        <taxon>Craniata</taxon>
        <taxon>Vertebrata</taxon>
        <taxon>Euteleostomi</taxon>
        <taxon>Actinopterygii</taxon>
        <taxon>Neopterygii</taxon>
        <taxon>Teleostei</taxon>
        <taxon>Anguilliformes</taxon>
        <taxon>Anguillidae</taxon>
        <taxon>Anguilla</taxon>
    </lineage>
</organism>
<evidence type="ECO:0000313" key="1">
    <source>
        <dbReference type="EMBL" id="JAH90933.1"/>
    </source>
</evidence>
<reference evidence="1" key="1">
    <citation type="submission" date="2014-11" db="EMBL/GenBank/DDBJ databases">
        <authorList>
            <person name="Amaro Gonzalez C."/>
        </authorList>
    </citation>
    <scope>NUCLEOTIDE SEQUENCE</scope>
</reference>
<dbReference type="AlphaFoldDB" id="A0A0E9WN88"/>
<reference evidence="1" key="2">
    <citation type="journal article" date="2015" name="Fish Shellfish Immunol.">
        <title>Early steps in the European eel (Anguilla anguilla)-Vibrio vulnificus interaction in the gills: Role of the RtxA13 toxin.</title>
        <authorList>
            <person name="Callol A."/>
            <person name="Pajuelo D."/>
            <person name="Ebbesson L."/>
            <person name="Teles M."/>
            <person name="MacKenzie S."/>
            <person name="Amaro C."/>
        </authorList>
    </citation>
    <scope>NUCLEOTIDE SEQUENCE</scope>
</reference>
<accession>A0A0E9WN88</accession>
<protein>
    <submittedName>
        <fullName evidence="1">Uncharacterized protein</fullName>
    </submittedName>
</protein>
<proteinExistence type="predicted"/>
<dbReference type="EMBL" id="GBXM01017644">
    <property type="protein sequence ID" value="JAH90933.1"/>
    <property type="molecule type" value="Transcribed_RNA"/>
</dbReference>
<name>A0A0E9WN88_ANGAN</name>